<evidence type="ECO:0000313" key="1">
    <source>
        <dbReference type="EMBL" id="CAK9276308.1"/>
    </source>
</evidence>
<proteinExistence type="predicted"/>
<sequence length="139" mass="15658">MGQVQRVVQQGEAHALRWQGELRNTLHWYLDLESDSLTFHVSAPIVDIIIVDLFFRPDEVFVDFVDDDDEDNGGAAATIAKKAVTKAKQKTLALKLFVKDVANVEEDKYVVTIKGTMRYELAMDHVSTGMSFRQVVAVM</sequence>
<keyword evidence="2" id="KW-1185">Reference proteome</keyword>
<organism evidence="1 2">
    <name type="scientific">Sphagnum jensenii</name>
    <dbReference type="NCBI Taxonomy" id="128206"/>
    <lineage>
        <taxon>Eukaryota</taxon>
        <taxon>Viridiplantae</taxon>
        <taxon>Streptophyta</taxon>
        <taxon>Embryophyta</taxon>
        <taxon>Bryophyta</taxon>
        <taxon>Sphagnophytina</taxon>
        <taxon>Sphagnopsida</taxon>
        <taxon>Sphagnales</taxon>
        <taxon>Sphagnaceae</taxon>
        <taxon>Sphagnum</taxon>
    </lineage>
</organism>
<protein>
    <submittedName>
        <fullName evidence="1">Uncharacterized protein</fullName>
    </submittedName>
</protein>
<dbReference type="EMBL" id="OZ020102">
    <property type="protein sequence ID" value="CAK9276308.1"/>
    <property type="molecule type" value="Genomic_DNA"/>
</dbReference>
<accession>A0ABP0XAZ9</accession>
<dbReference type="Proteomes" id="UP001497444">
    <property type="component" value="Chromosome 7"/>
</dbReference>
<gene>
    <name evidence="1" type="ORF">CSSPJE1EN1_LOCUS21786</name>
</gene>
<evidence type="ECO:0000313" key="2">
    <source>
        <dbReference type="Proteomes" id="UP001497444"/>
    </source>
</evidence>
<name>A0ABP0XAZ9_9BRYO</name>
<reference evidence="1" key="1">
    <citation type="submission" date="2024-02" db="EMBL/GenBank/DDBJ databases">
        <authorList>
            <consortium name="ELIXIR-Norway"/>
            <consortium name="Elixir Norway"/>
        </authorList>
    </citation>
    <scope>NUCLEOTIDE SEQUENCE</scope>
</reference>